<evidence type="ECO:0000313" key="3">
    <source>
        <dbReference type="Proteomes" id="UP000269438"/>
    </source>
</evidence>
<dbReference type="Pfam" id="PF11662">
    <property type="entry name" value="DUF3263"/>
    <property type="match status" value="1"/>
</dbReference>
<dbReference type="EMBL" id="RCUY01000002">
    <property type="protein sequence ID" value="RLP83669.1"/>
    <property type="molecule type" value="Genomic_DNA"/>
</dbReference>
<comment type="caution">
    <text evidence="2">The sequence shown here is derived from an EMBL/GenBank/DDBJ whole genome shotgun (WGS) entry which is preliminary data.</text>
</comment>
<feature type="compositionally biased region" description="Polar residues" evidence="1">
    <location>
        <begin position="1"/>
        <end position="10"/>
    </location>
</feature>
<dbReference type="Proteomes" id="UP000269438">
    <property type="component" value="Unassembled WGS sequence"/>
</dbReference>
<protein>
    <submittedName>
        <fullName evidence="2">DUF3263 domain-containing protein</fullName>
    </submittedName>
</protein>
<proteinExistence type="predicted"/>
<dbReference type="OrthoDB" id="3268863at2"/>
<feature type="region of interest" description="Disordered" evidence="1">
    <location>
        <begin position="1"/>
        <end position="20"/>
    </location>
</feature>
<sequence length="99" mass="11397">MTMSSDSTAPTPEPVRASALSDRERAILEFENRWWQHPGLKEEAIRAELSLSPARYYQILSGLIDRPAALIFDPMLIKRLQRLRQARQAARERRATGQH</sequence>
<reference evidence="2 3" key="1">
    <citation type="submission" date="2018-10" db="EMBL/GenBank/DDBJ databases">
        <authorList>
            <person name="Li J."/>
        </authorList>
    </citation>
    <scope>NUCLEOTIDE SEQUENCE [LARGE SCALE GENOMIC DNA]</scope>
    <source>
        <strain evidence="2 3">JCM 11654</strain>
    </source>
</reference>
<name>A0A3L7AT29_9MICO</name>
<keyword evidence="3" id="KW-1185">Reference proteome</keyword>
<dbReference type="AlphaFoldDB" id="A0A3L7AT29"/>
<accession>A0A3L7AT29</accession>
<evidence type="ECO:0000313" key="2">
    <source>
        <dbReference type="EMBL" id="RLP83669.1"/>
    </source>
</evidence>
<evidence type="ECO:0000256" key="1">
    <source>
        <dbReference type="SAM" id="MobiDB-lite"/>
    </source>
</evidence>
<dbReference type="InterPro" id="IPR021678">
    <property type="entry name" value="DUF3263"/>
</dbReference>
<organism evidence="2 3">
    <name type="scientific">Mycetocola lacteus</name>
    <dbReference type="NCBI Taxonomy" id="76637"/>
    <lineage>
        <taxon>Bacteria</taxon>
        <taxon>Bacillati</taxon>
        <taxon>Actinomycetota</taxon>
        <taxon>Actinomycetes</taxon>
        <taxon>Micrococcales</taxon>
        <taxon>Microbacteriaceae</taxon>
        <taxon>Mycetocola</taxon>
    </lineage>
</organism>
<gene>
    <name evidence="2" type="ORF">D9V34_02300</name>
</gene>